<evidence type="ECO:0000313" key="2">
    <source>
        <dbReference type="EMBL" id="APT90309.1"/>
    </source>
</evidence>
<feature type="transmembrane region" description="Helical" evidence="1">
    <location>
        <begin position="68"/>
        <end position="85"/>
    </location>
</feature>
<evidence type="ECO:0000313" key="3">
    <source>
        <dbReference type="Proteomes" id="UP000185469"/>
    </source>
</evidence>
<proteinExistence type="predicted"/>
<dbReference type="AlphaFoldDB" id="A0A1L7CWQ7"/>
<organism evidence="2 3">
    <name type="scientific">Corynebacterium sphenisci DSM 44792</name>
    <dbReference type="NCBI Taxonomy" id="1437874"/>
    <lineage>
        <taxon>Bacteria</taxon>
        <taxon>Bacillati</taxon>
        <taxon>Actinomycetota</taxon>
        <taxon>Actinomycetes</taxon>
        <taxon>Mycobacteriales</taxon>
        <taxon>Corynebacteriaceae</taxon>
        <taxon>Corynebacterium</taxon>
    </lineage>
</organism>
<accession>A0A1L7CWQ7</accession>
<reference evidence="2 3" key="1">
    <citation type="submission" date="2014-08" db="EMBL/GenBank/DDBJ databases">
        <title>Complete genome sequence of Corynebacterium sphenisci CECT 5990(T) (=DSM 44792(T)), isolated from healthy wild penguins.</title>
        <authorList>
            <person name="Ruckert C."/>
            <person name="Albersmeier A."/>
            <person name="Winkler A."/>
            <person name="Kalinowski J."/>
        </authorList>
    </citation>
    <scope>NUCLEOTIDE SEQUENCE [LARGE SCALE GENOMIC DNA]</scope>
    <source>
        <strain evidence="2 3">DSM 44792</strain>
    </source>
</reference>
<gene>
    <name evidence="2" type="ORF">CSPHI_03640</name>
</gene>
<dbReference type="Proteomes" id="UP000185469">
    <property type="component" value="Chromosome"/>
</dbReference>
<keyword evidence="1" id="KW-0472">Membrane</keyword>
<feature type="transmembrane region" description="Helical" evidence="1">
    <location>
        <begin position="12"/>
        <end position="33"/>
    </location>
</feature>
<keyword evidence="3" id="KW-1185">Reference proteome</keyword>
<keyword evidence="1" id="KW-1133">Transmembrane helix</keyword>
<dbReference type="EMBL" id="CP009248">
    <property type="protein sequence ID" value="APT90309.1"/>
    <property type="molecule type" value="Genomic_DNA"/>
</dbReference>
<name>A0A1L7CWQ7_9CORY</name>
<keyword evidence="1" id="KW-0812">Transmembrane</keyword>
<dbReference type="KEGG" id="csph:CSPHI_03640"/>
<sequence length="104" mass="11889">MYRFTGGAGGWLVNSIAAFLITTVTLGLGTPWATVLLEGWKARNTYLFGHRLRFTGSGLGLFGQWVKWWFLILITFGIYAFWVVPRYTGWIVEHRAYDDPRLNG</sequence>
<evidence type="ECO:0000256" key="1">
    <source>
        <dbReference type="SAM" id="Phobius"/>
    </source>
</evidence>
<protein>
    <submittedName>
        <fullName evidence="2">Membrane protein</fullName>
    </submittedName>
</protein>